<comment type="caution">
    <text evidence="2">The sequence shown here is derived from an EMBL/GenBank/DDBJ whole genome shotgun (WGS) entry which is preliminary data.</text>
</comment>
<feature type="compositionally biased region" description="Low complexity" evidence="1">
    <location>
        <begin position="36"/>
        <end position="46"/>
    </location>
</feature>
<sequence length="148" mass="14108">MAVDGADGEGGSDLESDGWADALTRRARRRPRREPASAAEPAAAGGAATGAAGGVAAAELGAGPSVPPAGGAAGGAARPPPRGARVRATAGPMAGRAGRVLSCGAECAGVIFDADGLRPKERAALGFQDLVLVGGGATGRGPPSSSSR</sequence>
<reference evidence="2" key="1">
    <citation type="submission" date="2023-10" db="EMBL/GenBank/DDBJ databases">
        <authorList>
            <person name="Chen Y."/>
            <person name="Shah S."/>
            <person name="Dougan E. K."/>
            <person name="Thang M."/>
            <person name="Chan C."/>
        </authorList>
    </citation>
    <scope>NUCLEOTIDE SEQUENCE [LARGE SCALE GENOMIC DNA]</scope>
</reference>
<protein>
    <submittedName>
        <fullName evidence="2">Uncharacterized protein</fullName>
    </submittedName>
</protein>
<feature type="region of interest" description="Disordered" evidence="1">
    <location>
        <begin position="1"/>
        <end position="90"/>
    </location>
</feature>
<name>A0ABN9S9P2_9DINO</name>
<dbReference type="EMBL" id="CAUYUJ010009990">
    <property type="protein sequence ID" value="CAK0828220.1"/>
    <property type="molecule type" value="Genomic_DNA"/>
</dbReference>
<organism evidence="2 3">
    <name type="scientific">Prorocentrum cordatum</name>
    <dbReference type="NCBI Taxonomy" id="2364126"/>
    <lineage>
        <taxon>Eukaryota</taxon>
        <taxon>Sar</taxon>
        <taxon>Alveolata</taxon>
        <taxon>Dinophyceae</taxon>
        <taxon>Prorocentrales</taxon>
        <taxon>Prorocentraceae</taxon>
        <taxon>Prorocentrum</taxon>
    </lineage>
</organism>
<evidence type="ECO:0000256" key="1">
    <source>
        <dbReference type="SAM" id="MobiDB-lite"/>
    </source>
</evidence>
<feature type="compositionally biased region" description="Acidic residues" evidence="1">
    <location>
        <begin position="1"/>
        <end position="18"/>
    </location>
</feature>
<feature type="compositionally biased region" description="Low complexity" evidence="1">
    <location>
        <begin position="54"/>
        <end position="70"/>
    </location>
</feature>
<accession>A0ABN9S9P2</accession>
<keyword evidence="3" id="KW-1185">Reference proteome</keyword>
<gene>
    <name evidence="2" type="ORF">PCOR1329_LOCUS27502</name>
</gene>
<dbReference type="Proteomes" id="UP001189429">
    <property type="component" value="Unassembled WGS sequence"/>
</dbReference>
<evidence type="ECO:0000313" key="2">
    <source>
        <dbReference type="EMBL" id="CAK0828220.1"/>
    </source>
</evidence>
<evidence type="ECO:0000313" key="3">
    <source>
        <dbReference type="Proteomes" id="UP001189429"/>
    </source>
</evidence>
<proteinExistence type="predicted"/>